<sequence>MLGLPRDCISLLLSLLGVAGAPALVLTAPALSVALQDVECVRAAYVAAARAFTIPWQLRALVKAARATPCLPAAYLRLCRAVFAIVRLCFRPVCAPGVSLAYPCFADAAPACLQLSGPRSRRSAFAALFVTLGFPPPPPEDSHNLHCDLLLAGLPANPHVAWLRLNRGSWWFPVRRILQLLRLGTHTLHFYHRAPEVDRPPAFVIKAVSSVSPAALWPWSCRGRLLAALIRDCCAAVTSSCAKKVDLGCVHSMLQWPFRLLFLPWSDTMSTAPSVLMILDIALRGSRDIRTALRSAASTSVIDLTKESAAASEKPTTRTLTPLQETTLLQWPEASLRATCNAWMCMDDEPPPLLLQANLQLLPTAFVESFELQLPPHPDGVQEVRQALAVATAWLDLQQAELTGVAAICFPSVRQSRPRACVFARMHVPDHVQQRCDCTALYMFIELHGKLRPQDVAPSSRHVSFSRSFNFWSASVASIRCRPSCAVPWRLTPSLDALLSPLRPAHLGLLTRCYLLSPPPVRCEEAQSLLRASFGLEVALNDIATVYTKLERDCPDFLGGARPASNTLVGELPFIEAAVSRCDNCEVALVPGKHGEAKAFLLDRGWTSVKWRHHQCPTCNLIFSNVWKSQPHARSRCCAVAAPEDAAFFQIVGCPRKNSKAFIETRVLWLLRAAVLRSKAAFSGFVQMLADLHGTPADRENDCYRFEHHWLLLEVLTVLWARSPSVVRTTGGRLSLRVSGRLVQILPYLREAVHAQHYVEHKCELCASGLYCCDHHPSSSCAPAPAAARPILRHRDDNGARRYKVDGSPRWFSSSELSVRAIQEYEGLLAEKRVHPLAHAESLTQVYGLLSTLLQRGDVALKYAIYDNACALARYARHPLRCGRTPAASAIAALTFVIDSFHVANHTACITEGHDFFLPEVRRERHPQLAAVNTQTAEQFFSWADPFVRSTASMTPSVFQAFVLILVHLYNSIVCGDSAAQLRRRPSRRRNTPAAAAPLRPRSRASENEPGHGAAAPPAPVVVLQFRRNPRGVGLWGAGKYHWSPDPGARRPPCNIVAFETLPETIQVIAQDVDFLPDVGFVLHFAGARHQVCRTCALAARHAGLLVDCGTRNLQVWEGQTAACIAATPHASRVASIPPLRCPRPFIPMPSSARASSGPPAPPSGEKVDEFFQLLEQQVPFPAAQLEQLVPAALLQHWKDLGATQSVAWPWVMLCELCLVSFLTPNARFQPLPSFSVYSLTWTFFLHPGSCHTSNLLRLYHNVLHGLEEKANEDRKAIRSRLRQNAMPGPQGQATLKERLKKVQDITFRLGTGSLEGIGLRIASFVGWTAASGYLVEGTQFLQWLQTEFGVNKAIATQLWERMSWQRDVINLQRSFSMPYPFLGVCGALHLEDIWPLYAQADPLGLRGRLCLFYSRPVMKRARDIEAANERLGNTGGTNRLEALLIDRFYRVYQAHALEHRDEAVFVYHLGYPFLNYTFAAENNQEAKQLFVAHFDHHATLQEENYLVQHEASKRHGKLKGKHLRLALNWANLQSAFARTEPTAWPTTVSAAAMKAADLLGKYCEGVTDVINKFVARPEPAAAAPQPKEERGFVGRIARLRAMPLAAFLEQHPVASNPYLKPFIAMVLRMHSVWCDSTLLKSHCFVRDNLPQSPHEEKILLILLALVCLEKLQLAACGLSTNSSGPRKLFACKRHLPPDAPHLASVQAVLAIFEVPLEEYRAPPPGELQHNVPTAAPRLEFAAFDEALAAAATQQLHHWSEAA</sequence>
<evidence type="ECO:0000313" key="4">
    <source>
        <dbReference type="EMBL" id="CAL1126679.1"/>
    </source>
</evidence>
<dbReference type="Proteomes" id="UP001152797">
    <property type="component" value="Unassembled WGS sequence"/>
</dbReference>
<dbReference type="EMBL" id="CAMXCT030000066">
    <property type="protein sequence ID" value="CAL4760616.1"/>
    <property type="molecule type" value="Genomic_DNA"/>
</dbReference>
<comment type="caution">
    <text evidence="3">The sequence shown here is derived from an EMBL/GenBank/DDBJ whole genome shotgun (WGS) entry which is preliminary data.</text>
</comment>
<protein>
    <submittedName>
        <fullName evidence="3">Uncharacterized protein</fullName>
    </submittedName>
</protein>
<evidence type="ECO:0000313" key="5">
    <source>
        <dbReference type="Proteomes" id="UP001152797"/>
    </source>
</evidence>
<dbReference type="OrthoDB" id="460954at2759"/>
<feature type="compositionally biased region" description="Basic residues" evidence="1">
    <location>
        <begin position="982"/>
        <end position="991"/>
    </location>
</feature>
<reference evidence="3" key="1">
    <citation type="submission" date="2022-10" db="EMBL/GenBank/DDBJ databases">
        <authorList>
            <person name="Chen Y."/>
            <person name="Dougan E. K."/>
            <person name="Chan C."/>
            <person name="Rhodes N."/>
            <person name="Thang M."/>
        </authorList>
    </citation>
    <scope>NUCLEOTIDE SEQUENCE</scope>
</reference>
<evidence type="ECO:0000313" key="3">
    <source>
        <dbReference type="EMBL" id="CAI3973304.1"/>
    </source>
</evidence>
<feature type="chain" id="PRO_5043269440" evidence="2">
    <location>
        <begin position="24"/>
        <end position="1763"/>
    </location>
</feature>
<feature type="signal peptide" evidence="2">
    <location>
        <begin position="1"/>
        <end position="23"/>
    </location>
</feature>
<dbReference type="EMBL" id="CAMXCT020000066">
    <property type="protein sequence ID" value="CAL1126679.1"/>
    <property type="molecule type" value="Genomic_DNA"/>
</dbReference>
<dbReference type="EMBL" id="CAMXCT010000066">
    <property type="protein sequence ID" value="CAI3973304.1"/>
    <property type="molecule type" value="Genomic_DNA"/>
</dbReference>
<accession>A0A9P1BH75</accession>
<evidence type="ECO:0000256" key="2">
    <source>
        <dbReference type="SAM" id="SignalP"/>
    </source>
</evidence>
<name>A0A9P1BH75_9DINO</name>
<evidence type="ECO:0000256" key="1">
    <source>
        <dbReference type="SAM" id="MobiDB-lite"/>
    </source>
</evidence>
<gene>
    <name evidence="3" type="ORF">C1SCF055_LOCUS1823</name>
</gene>
<feature type="region of interest" description="Disordered" evidence="1">
    <location>
        <begin position="981"/>
        <end position="1017"/>
    </location>
</feature>
<organism evidence="3">
    <name type="scientific">Cladocopium goreaui</name>
    <dbReference type="NCBI Taxonomy" id="2562237"/>
    <lineage>
        <taxon>Eukaryota</taxon>
        <taxon>Sar</taxon>
        <taxon>Alveolata</taxon>
        <taxon>Dinophyceae</taxon>
        <taxon>Suessiales</taxon>
        <taxon>Symbiodiniaceae</taxon>
        <taxon>Cladocopium</taxon>
    </lineage>
</organism>
<reference evidence="4" key="2">
    <citation type="submission" date="2024-04" db="EMBL/GenBank/DDBJ databases">
        <authorList>
            <person name="Chen Y."/>
            <person name="Shah S."/>
            <person name="Dougan E. K."/>
            <person name="Thang M."/>
            <person name="Chan C."/>
        </authorList>
    </citation>
    <scope>NUCLEOTIDE SEQUENCE [LARGE SCALE GENOMIC DNA]</scope>
</reference>
<keyword evidence="5" id="KW-1185">Reference proteome</keyword>
<proteinExistence type="predicted"/>
<keyword evidence="2" id="KW-0732">Signal</keyword>